<sequence>MHLLSTVNRLSKSEANVPVSMFVYGAERKFLRVFEDYAETTQNVIRAFRIELDRDSAICLTTSTLDICDGRDVVIDPTAYPVMWTVLDEIHVSVVVKVPAEVIGSIGGETKRPGKAAPTTQLQNSSVIPSSTGVKLPDPSTPPPVAGVDPQRNKVESPRLDKGKSKETSSIVTQLRTWPMDSLITPSDDILNDFLGLDSPSDRGRDKGLPLDFSDELAHDLRENAVGQSKDVKKEEKEAPRKGVNGTSNQEERSPLKSALKHSPSQRSVRKDKEPVNSKPTTDEGEDPRFEIYITGPQPGQAAQFKTRGRHPVRKVLQAACKAFEIDYQRAHLMQSVTTGDEGEDEETHEFECGEDDTMNRCGVNSESKLFVKIDPGSDDDA</sequence>
<dbReference type="OrthoDB" id="3262817at2759"/>
<feature type="compositionally biased region" description="Polar residues" evidence="1">
    <location>
        <begin position="118"/>
        <end position="133"/>
    </location>
</feature>
<evidence type="ECO:0000313" key="3">
    <source>
        <dbReference type="Proteomes" id="UP000053424"/>
    </source>
</evidence>
<gene>
    <name evidence="2" type="ORF">M413DRAFT_448816</name>
</gene>
<feature type="compositionally biased region" description="Basic and acidic residues" evidence="1">
    <location>
        <begin position="151"/>
        <end position="167"/>
    </location>
</feature>
<dbReference type="STRING" id="686832.A0A0C2XG42"/>
<keyword evidence="3" id="KW-1185">Reference proteome</keyword>
<dbReference type="Proteomes" id="UP000053424">
    <property type="component" value="Unassembled WGS sequence"/>
</dbReference>
<reference evidence="2 3" key="1">
    <citation type="submission" date="2014-04" db="EMBL/GenBank/DDBJ databases">
        <authorList>
            <consortium name="DOE Joint Genome Institute"/>
            <person name="Kuo A."/>
            <person name="Gay G."/>
            <person name="Dore J."/>
            <person name="Kohler A."/>
            <person name="Nagy L.G."/>
            <person name="Floudas D."/>
            <person name="Copeland A."/>
            <person name="Barry K.W."/>
            <person name="Cichocki N."/>
            <person name="Veneault-Fourrey C."/>
            <person name="LaButti K."/>
            <person name="Lindquist E.A."/>
            <person name="Lipzen A."/>
            <person name="Lundell T."/>
            <person name="Morin E."/>
            <person name="Murat C."/>
            <person name="Sun H."/>
            <person name="Tunlid A."/>
            <person name="Henrissat B."/>
            <person name="Grigoriev I.V."/>
            <person name="Hibbett D.S."/>
            <person name="Martin F."/>
            <person name="Nordberg H.P."/>
            <person name="Cantor M.N."/>
            <person name="Hua S.X."/>
        </authorList>
    </citation>
    <scope>NUCLEOTIDE SEQUENCE [LARGE SCALE GENOMIC DNA]</scope>
    <source>
        <strain evidence="3">h7</strain>
    </source>
</reference>
<evidence type="ECO:0000256" key="1">
    <source>
        <dbReference type="SAM" id="MobiDB-lite"/>
    </source>
</evidence>
<feature type="region of interest" description="Disordered" evidence="1">
    <location>
        <begin position="107"/>
        <end position="171"/>
    </location>
</feature>
<dbReference type="EMBL" id="KN831801">
    <property type="protein sequence ID" value="KIM36883.1"/>
    <property type="molecule type" value="Genomic_DNA"/>
</dbReference>
<feature type="compositionally biased region" description="Basic and acidic residues" evidence="1">
    <location>
        <begin position="230"/>
        <end position="241"/>
    </location>
</feature>
<protein>
    <submittedName>
        <fullName evidence="2">Uncharacterized protein</fullName>
    </submittedName>
</protein>
<reference evidence="3" key="2">
    <citation type="submission" date="2015-01" db="EMBL/GenBank/DDBJ databases">
        <title>Evolutionary Origins and Diversification of the Mycorrhizal Mutualists.</title>
        <authorList>
            <consortium name="DOE Joint Genome Institute"/>
            <consortium name="Mycorrhizal Genomics Consortium"/>
            <person name="Kohler A."/>
            <person name="Kuo A."/>
            <person name="Nagy L.G."/>
            <person name="Floudas D."/>
            <person name="Copeland A."/>
            <person name="Barry K.W."/>
            <person name="Cichocki N."/>
            <person name="Veneault-Fourrey C."/>
            <person name="LaButti K."/>
            <person name="Lindquist E.A."/>
            <person name="Lipzen A."/>
            <person name="Lundell T."/>
            <person name="Morin E."/>
            <person name="Murat C."/>
            <person name="Riley R."/>
            <person name="Ohm R."/>
            <person name="Sun H."/>
            <person name="Tunlid A."/>
            <person name="Henrissat B."/>
            <person name="Grigoriev I.V."/>
            <person name="Hibbett D.S."/>
            <person name="Martin F."/>
        </authorList>
    </citation>
    <scope>NUCLEOTIDE SEQUENCE [LARGE SCALE GENOMIC DNA]</scope>
    <source>
        <strain evidence="3">h7</strain>
    </source>
</reference>
<dbReference type="HOGENOM" id="CLU_723731_0_0_1"/>
<proteinExistence type="predicted"/>
<organism evidence="2 3">
    <name type="scientific">Hebeloma cylindrosporum</name>
    <dbReference type="NCBI Taxonomy" id="76867"/>
    <lineage>
        <taxon>Eukaryota</taxon>
        <taxon>Fungi</taxon>
        <taxon>Dikarya</taxon>
        <taxon>Basidiomycota</taxon>
        <taxon>Agaricomycotina</taxon>
        <taxon>Agaricomycetes</taxon>
        <taxon>Agaricomycetidae</taxon>
        <taxon>Agaricales</taxon>
        <taxon>Agaricineae</taxon>
        <taxon>Hymenogastraceae</taxon>
        <taxon>Hebeloma</taxon>
    </lineage>
</organism>
<dbReference type="AlphaFoldDB" id="A0A0C2XG42"/>
<evidence type="ECO:0000313" key="2">
    <source>
        <dbReference type="EMBL" id="KIM36883.1"/>
    </source>
</evidence>
<accession>A0A0C2XG42</accession>
<feature type="region of interest" description="Disordered" evidence="1">
    <location>
        <begin position="222"/>
        <end position="310"/>
    </location>
</feature>
<name>A0A0C2XG42_HEBCY</name>